<accession>A0ABW5RK98</accession>
<evidence type="ECO:0000259" key="1">
    <source>
        <dbReference type="Pfam" id="PF04480"/>
    </source>
</evidence>
<protein>
    <submittedName>
        <fullName evidence="3">Type IV toxin-antitoxin system AbiEi family antitoxin domain-containing protein</fullName>
    </submittedName>
</protein>
<proteinExistence type="predicted"/>
<sequence length="279" mass="30561">MKSKTALKIGVASRQQLNAMGVSDKQLAALRRQGQLELIRRGWYARTGANPKARAAVASGGVLTGADALALHGAWDLRELHTHVRAHQLERIRTASGIVPHTLKPSPVCSSAVDDIDTALAVLFKDHARNEAVVVCDSLVNRGLVTMNTLEAASAVHPRGKVIVNLVDPHSESGTESWFRLWAYRHQISFRSQVWIPGVGRVDFLIGSRLVIECDSVAHHTSLAAYENDRARDLALKALGFEVIRLTYHQVLRLEEGPGQVILQLIRNRAHLGAVRTVA</sequence>
<dbReference type="InterPro" id="IPR007569">
    <property type="entry name" value="DUF559"/>
</dbReference>
<comment type="caution">
    <text evidence="3">The sequence shown here is derived from an EMBL/GenBank/DDBJ whole genome shotgun (WGS) entry which is preliminary data.</text>
</comment>
<dbReference type="Pfam" id="PF04480">
    <property type="entry name" value="DUF559"/>
    <property type="match status" value="1"/>
</dbReference>
<reference evidence="4" key="1">
    <citation type="journal article" date="2019" name="Int. J. Syst. Evol. Microbiol.">
        <title>The Global Catalogue of Microorganisms (GCM) 10K type strain sequencing project: providing services to taxonomists for standard genome sequencing and annotation.</title>
        <authorList>
            <consortium name="The Broad Institute Genomics Platform"/>
            <consortium name="The Broad Institute Genome Sequencing Center for Infectious Disease"/>
            <person name="Wu L."/>
            <person name="Ma J."/>
        </authorList>
    </citation>
    <scope>NUCLEOTIDE SEQUENCE [LARGE SCALE GENOMIC DNA]</scope>
    <source>
        <strain evidence="4">TISTR 1511</strain>
    </source>
</reference>
<dbReference type="RefSeq" id="WP_066059259.1">
    <property type="nucleotide sequence ID" value="NZ_JBHUNF010000010.1"/>
</dbReference>
<evidence type="ECO:0000259" key="2">
    <source>
        <dbReference type="Pfam" id="PF13338"/>
    </source>
</evidence>
<dbReference type="Gene3D" id="3.40.960.10">
    <property type="entry name" value="VSR Endonuclease"/>
    <property type="match status" value="1"/>
</dbReference>
<gene>
    <name evidence="3" type="ORF">ACFSUQ_09345</name>
</gene>
<organism evidence="3 4">
    <name type="scientific">Gulosibacter bifidus</name>
    <dbReference type="NCBI Taxonomy" id="272239"/>
    <lineage>
        <taxon>Bacteria</taxon>
        <taxon>Bacillati</taxon>
        <taxon>Actinomycetota</taxon>
        <taxon>Actinomycetes</taxon>
        <taxon>Micrococcales</taxon>
        <taxon>Microbacteriaceae</taxon>
        <taxon>Gulosibacter</taxon>
    </lineage>
</organism>
<feature type="domain" description="DUF559" evidence="1">
    <location>
        <begin position="178"/>
        <end position="265"/>
    </location>
</feature>
<dbReference type="InterPro" id="IPR011335">
    <property type="entry name" value="Restrct_endonuc-II-like"/>
</dbReference>
<dbReference type="InterPro" id="IPR025159">
    <property type="entry name" value="AbiEi_N"/>
</dbReference>
<dbReference type="Proteomes" id="UP001597453">
    <property type="component" value="Unassembled WGS sequence"/>
</dbReference>
<feature type="domain" description="AbiEi antitoxin N-terminal" evidence="2">
    <location>
        <begin position="8"/>
        <end position="46"/>
    </location>
</feature>
<dbReference type="EMBL" id="JBHUNF010000010">
    <property type="protein sequence ID" value="MFD2675493.1"/>
    <property type="molecule type" value="Genomic_DNA"/>
</dbReference>
<dbReference type="SUPFAM" id="SSF52980">
    <property type="entry name" value="Restriction endonuclease-like"/>
    <property type="match status" value="1"/>
</dbReference>
<dbReference type="Pfam" id="PF13338">
    <property type="entry name" value="AbiEi_4"/>
    <property type="match status" value="1"/>
</dbReference>
<keyword evidence="4" id="KW-1185">Reference proteome</keyword>
<name>A0ABW5RK98_9MICO</name>
<evidence type="ECO:0000313" key="4">
    <source>
        <dbReference type="Proteomes" id="UP001597453"/>
    </source>
</evidence>
<evidence type="ECO:0000313" key="3">
    <source>
        <dbReference type="EMBL" id="MFD2675493.1"/>
    </source>
</evidence>